<feature type="region of interest" description="Disordered" evidence="1">
    <location>
        <begin position="78"/>
        <end position="101"/>
    </location>
</feature>
<feature type="compositionally biased region" description="Low complexity" evidence="1">
    <location>
        <begin position="156"/>
        <end position="165"/>
    </location>
</feature>
<evidence type="ECO:0000313" key="2">
    <source>
        <dbReference type="EMBL" id="KAK9696060.1"/>
    </source>
</evidence>
<comment type="caution">
    <text evidence="2">The sequence shown here is derived from an EMBL/GenBank/DDBJ whole genome shotgun (WGS) entry which is preliminary data.</text>
</comment>
<reference evidence="2 3" key="1">
    <citation type="journal article" date="2024" name="BMC Genomics">
        <title>De novo assembly and annotation of Popillia japonica's genome with initial clues to its potential as an invasive pest.</title>
        <authorList>
            <person name="Cucini C."/>
            <person name="Boschi S."/>
            <person name="Funari R."/>
            <person name="Cardaioli E."/>
            <person name="Iannotti N."/>
            <person name="Marturano G."/>
            <person name="Paoli F."/>
            <person name="Bruttini M."/>
            <person name="Carapelli A."/>
            <person name="Frati F."/>
            <person name="Nardi F."/>
        </authorList>
    </citation>
    <scope>NUCLEOTIDE SEQUENCE [LARGE SCALE GENOMIC DNA]</scope>
    <source>
        <strain evidence="2">DMR45628</strain>
    </source>
</reference>
<feature type="compositionally biased region" description="Low complexity" evidence="1">
    <location>
        <begin position="186"/>
        <end position="196"/>
    </location>
</feature>
<accession>A0AAW1J0P8</accession>
<name>A0AAW1J0P8_POPJA</name>
<evidence type="ECO:0000256" key="1">
    <source>
        <dbReference type="SAM" id="MobiDB-lite"/>
    </source>
</evidence>
<gene>
    <name evidence="2" type="ORF">QE152_g32164</name>
</gene>
<feature type="compositionally biased region" description="Polar residues" evidence="1">
    <location>
        <begin position="78"/>
        <end position="92"/>
    </location>
</feature>
<organism evidence="2 3">
    <name type="scientific">Popillia japonica</name>
    <name type="common">Japanese beetle</name>
    <dbReference type="NCBI Taxonomy" id="7064"/>
    <lineage>
        <taxon>Eukaryota</taxon>
        <taxon>Metazoa</taxon>
        <taxon>Ecdysozoa</taxon>
        <taxon>Arthropoda</taxon>
        <taxon>Hexapoda</taxon>
        <taxon>Insecta</taxon>
        <taxon>Pterygota</taxon>
        <taxon>Neoptera</taxon>
        <taxon>Endopterygota</taxon>
        <taxon>Coleoptera</taxon>
        <taxon>Polyphaga</taxon>
        <taxon>Scarabaeiformia</taxon>
        <taxon>Scarabaeidae</taxon>
        <taxon>Rutelinae</taxon>
        <taxon>Popillia</taxon>
    </lineage>
</organism>
<protein>
    <submittedName>
        <fullName evidence="2">Uncharacterized protein</fullName>
    </submittedName>
</protein>
<sequence>MKKDVRNVGNLLGTEIKPNKDSTNYAINRRESIRIPAPRLEIFWAQKLNPIKIPPITPSTGAKVSGYQHHVTTPPFCTSAPSTISPNSSFDAPTNGRPRSTEEQAACYSTCITTCRMRTRRIRHRRSRIAGSAGCAERRSPVFESAVSQWARSDWPAASTPSAATAERRSPVFESAVSQWARSDWPAASTPSAATS</sequence>
<proteinExistence type="predicted"/>
<feature type="region of interest" description="Disordered" evidence="1">
    <location>
        <begin position="151"/>
        <end position="196"/>
    </location>
</feature>
<evidence type="ECO:0000313" key="3">
    <source>
        <dbReference type="Proteomes" id="UP001458880"/>
    </source>
</evidence>
<dbReference type="Proteomes" id="UP001458880">
    <property type="component" value="Unassembled WGS sequence"/>
</dbReference>
<dbReference type="EMBL" id="JASPKY010000463">
    <property type="protein sequence ID" value="KAK9696060.1"/>
    <property type="molecule type" value="Genomic_DNA"/>
</dbReference>
<dbReference type="AlphaFoldDB" id="A0AAW1J0P8"/>
<keyword evidence="3" id="KW-1185">Reference proteome</keyword>